<feature type="transmembrane region" description="Helical" evidence="7">
    <location>
        <begin position="136"/>
        <end position="155"/>
    </location>
</feature>
<dbReference type="RefSeq" id="WP_036676219.1">
    <property type="nucleotide sequence ID" value="NZ_JNVM01000003.1"/>
</dbReference>
<gene>
    <name evidence="8" type="ORF">ET33_19590</name>
</gene>
<dbReference type="InterPro" id="IPR003370">
    <property type="entry name" value="Chromate_transpt"/>
</dbReference>
<dbReference type="EMBL" id="JNVM01000003">
    <property type="protein sequence ID" value="KEQ27449.1"/>
    <property type="molecule type" value="Genomic_DNA"/>
</dbReference>
<dbReference type="InterPro" id="IPR052518">
    <property type="entry name" value="CHR_Transporter"/>
</dbReference>
<feature type="transmembrane region" description="Helical" evidence="7">
    <location>
        <begin position="6"/>
        <end position="24"/>
    </location>
</feature>
<dbReference type="PANTHER" id="PTHR43663:SF1">
    <property type="entry name" value="CHROMATE TRANSPORTER"/>
    <property type="match status" value="1"/>
</dbReference>
<accession>A0A081P9S6</accession>
<dbReference type="Proteomes" id="UP000028123">
    <property type="component" value="Unassembled WGS sequence"/>
</dbReference>
<name>A0A081P9S6_9BACL</name>
<feature type="transmembrane region" description="Helical" evidence="7">
    <location>
        <begin position="160"/>
        <end position="177"/>
    </location>
</feature>
<dbReference type="Pfam" id="PF02417">
    <property type="entry name" value="Chromate_transp"/>
    <property type="match status" value="1"/>
</dbReference>
<comment type="caution">
    <text evidence="8">The sequence shown here is derived from an EMBL/GenBank/DDBJ whole genome shotgun (WGS) entry which is preliminary data.</text>
</comment>
<evidence type="ECO:0000256" key="7">
    <source>
        <dbReference type="SAM" id="Phobius"/>
    </source>
</evidence>
<proteinExistence type="inferred from homology"/>
<keyword evidence="9" id="KW-1185">Reference proteome</keyword>
<evidence type="ECO:0000256" key="6">
    <source>
        <dbReference type="ARBA" id="ARBA00023136"/>
    </source>
</evidence>
<evidence type="ECO:0000256" key="2">
    <source>
        <dbReference type="ARBA" id="ARBA00005262"/>
    </source>
</evidence>
<evidence type="ECO:0000256" key="3">
    <source>
        <dbReference type="ARBA" id="ARBA00022475"/>
    </source>
</evidence>
<dbReference type="eggNOG" id="COG2059">
    <property type="taxonomic scope" value="Bacteria"/>
</dbReference>
<keyword evidence="3" id="KW-1003">Cell membrane</keyword>
<comment type="similarity">
    <text evidence="2">Belongs to the chromate ion transporter (CHR) (TC 2.A.51) family.</text>
</comment>
<reference evidence="8 9" key="1">
    <citation type="submission" date="2014-06" db="EMBL/GenBank/DDBJ databases">
        <title>Draft genome sequence of Paenibacillus sp. MSt1.</title>
        <authorList>
            <person name="Aw Y.K."/>
            <person name="Ong K.S."/>
            <person name="Gan H.M."/>
            <person name="Lee S.M."/>
        </authorList>
    </citation>
    <scope>NUCLEOTIDE SEQUENCE [LARGE SCALE GENOMIC DNA]</scope>
    <source>
        <strain evidence="8 9">MSt1</strain>
    </source>
</reference>
<keyword evidence="4 7" id="KW-0812">Transmembrane</keyword>
<organism evidence="8 9">
    <name type="scientific">Paenibacillus tyrfis</name>
    <dbReference type="NCBI Taxonomy" id="1501230"/>
    <lineage>
        <taxon>Bacteria</taxon>
        <taxon>Bacillati</taxon>
        <taxon>Bacillota</taxon>
        <taxon>Bacilli</taxon>
        <taxon>Bacillales</taxon>
        <taxon>Paenibacillaceae</taxon>
        <taxon>Paenibacillus</taxon>
    </lineage>
</organism>
<evidence type="ECO:0000313" key="9">
    <source>
        <dbReference type="Proteomes" id="UP000028123"/>
    </source>
</evidence>
<dbReference type="GO" id="GO:0015109">
    <property type="term" value="F:chromate transmembrane transporter activity"/>
    <property type="evidence" value="ECO:0007669"/>
    <property type="project" value="InterPro"/>
</dbReference>
<evidence type="ECO:0000313" key="8">
    <source>
        <dbReference type="EMBL" id="KEQ27449.1"/>
    </source>
</evidence>
<keyword evidence="5 7" id="KW-1133">Transmembrane helix</keyword>
<sequence>MLWSLFAVFLKIGLVSFGGGYAMIPLIRHEVLLHGWMEERRFTDTVALAGMAPGPIATNSATLIGYEAAGVPGAILSTLGMVLPSLAIIVLIAAFFFRMQQRPWVKATFYGLKPVVTGMIVYAAIHFSLPGSGADWMSWHTVGMMIILAVCLGALIKYRLHPLAVIVLSGVLGIAFFQ</sequence>
<evidence type="ECO:0000256" key="1">
    <source>
        <dbReference type="ARBA" id="ARBA00004651"/>
    </source>
</evidence>
<dbReference type="PANTHER" id="PTHR43663">
    <property type="entry name" value="CHROMATE TRANSPORT PROTEIN-RELATED"/>
    <property type="match status" value="1"/>
</dbReference>
<protein>
    <submittedName>
        <fullName evidence="8">Chromate transporter</fullName>
    </submittedName>
</protein>
<dbReference type="AlphaFoldDB" id="A0A081P9S6"/>
<evidence type="ECO:0000256" key="5">
    <source>
        <dbReference type="ARBA" id="ARBA00022989"/>
    </source>
</evidence>
<dbReference type="OrthoDB" id="9027281at2"/>
<feature type="transmembrane region" description="Helical" evidence="7">
    <location>
        <begin position="109"/>
        <end position="130"/>
    </location>
</feature>
<feature type="transmembrane region" description="Helical" evidence="7">
    <location>
        <begin position="72"/>
        <end position="97"/>
    </location>
</feature>
<keyword evidence="6 7" id="KW-0472">Membrane</keyword>
<comment type="subcellular location">
    <subcellularLocation>
        <location evidence="1">Cell membrane</location>
        <topology evidence="1">Multi-pass membrane protein</topology>
    </subcellularLocation>
</comment>
<dbReference type="GO" id="GO:0005886">
    <property type="term" value="C:plasma membrane"/>
    <property type="evidence" value="ECO:0007669"/>
    <property type="project" value="UniProtKB-SubCell"/>
</dbReference>
<evidence type="ECO:0000256" key="4">
    <source>
        <dbReference type="ARBA" id="ARBA00022692"/>
    </source>
</evidence>